<sequence length="329" mass="37970">MTKPRKALVSLDATPYYHCVSRCVRRAFLCGNGNNGVCFEHRRQWIEDKISALAAIFSIDVCAYAVMSNHYHVVLHIDKATAESWSADEVIRRWHQLYKGTALTQRYVRNKAAMLQAEIDAVDDRVEEWRLRLTNIGWFMRNINEPTARQANQEDGCTGRFWEGRYKSQALLDEQALISCMAYVDLNPIRAGMNKTPEGSLHTSIRRRCQQAKAAFSPNHRQQQAKELMPMIGNPRSSMPKGIAIRLTDYLELVDWTGRIIREDKRGAIERQLPPILDRLQLDPKHWLYLSQHFESRFKRLVGTAYALKHGAEALGYRRTPQSCIQLLE</sequence>
<reference evidence="2" key="1">
    <citation type="submission" date="2021-12" db="EMBL/GenBank/DDBJ databases">
        <authorList>
            <person name="Rodrigo-Torres L."/>
            <person name="Arahal R. D."/>
            <person name="Lucena T."/>
        </authorList>
    </citation>
    <scope>NUCLEOTIDE SEQUENCE</scope>
    <source>
        <strain evidence="2">CECT 8267</strain>
    </source>
</reference>
<dbReference type="Gene3D" id="3.30.70.1290">
    <property type="entry name" value="Transposase IS200-like"/>
    <property type="match status" value="1"/>
</dbReference>
<name>A0ABM9ADA4_9GAMM</name>
<dbReference type="RefSeq" id="WP_237443836.1">
    <property type="nucleotide sequence ID" value="NZ_CAKLPX010000001.1"/>
</dbReference>
<dbReference type="InterPro" id="IPR002686">
    <property type="entry name" value="Transposase_17"/>
</dbReference>
<evidence type="ECO:0000259" key="1">
    <source>
        <dbReference type="SMART" id="SM01321"/>
    </source>
</evidence>
<dbReference type="SMART" id="SM01321">
    <property type="entry name" value="Y1_Tnp"/>
    <property type="match status" value="1"/>
</dbReference>
<protein>
    <recommendedName>
        <fullName evidence="1">Transposase IS200-like domain-containing protein</fullName>
    </recommendedName>
</protein>
<dbReference type="PANTHER" id="PTHR34322">
    <property type="entry name" value="TRANSPOSASE, Y1_TNP DOMAIN-CONTAINING"/>
    <property type="match status" value="1"/>
</dbReference>
<dbReference type="PANTHER" id="PTHR34322:SF2">
    <property type="entry name" value="TRANSPOSASE IS200-LIKE DOMAIN-CONTAINING PROTEIN"/>
    <property type="match status" value="1"/>
</dbReference>
<organism evidence="2 3">
    <name type="scientific">Sinobacterium norvegicum</name>
    <dbReference type="NCBI Taxonomy" id="1641715"/>
    <lineage>
        <taxon>Bacteria</taxon>
        <taxon>Pseudomonadati</taxon>
        <taxon>Pseudomonadota</taxon>
        <taxon>Gammaproteobacteria</taxon>
        <taxon>Cellvibrionales</taxon>
        <taxon>Spongiibacteraceae</taxon>
        <taxon>Sinobacterium</taxon>
    </lineage>
</organism>
<evidence type="ECO:0000313" key="2">
    <source>
        <dbReference type="EMBL" id="CAH0991179.1"/>
    </source>
</evidence>
<keyword evidence="3" id="KW-1185">Reference proteome</keyword>
<gene>
    <name evidence="2" type="ORF">SIN8267_01281</name>
</gene>
<accession>A0ABM9ADA4</accession>
<dbReference type="Proteomes" id="UP000838100">
    <property type="component" value="Unassembled WGS sequence"/>
</dbReference>
<dbReference type="SUPFAM" id="SSF143422">
    <property type="entry name" value="Transposase IS200-like"/>
    <property type="match status" value="1"/>
</dbReference>
<comment type="caution">
    <text evidence="2">The sequence shown here is derived from an EMBL/GenBank/DDBJ whole genome shotgun (WGS) entry which is preliminary data.</text>
</comment>
<dbReference type="EMBL" id="CAKLPX010000001">
    <property type="protein sequence ID" value="CAH0991179.1"/>
    <property type="molecule type" value="Genomic_DNA"/>
</dbReference>
<proteinExistence type="predicted"/>
<feature type="domain" description="Transposase IS200-like" evidence="1">
    <location>
        <begin position="13"/>
        <end position="187"/>
    </location>
</feature>
<evidence type="ECO:0000313" key="3">
    <source>
        <dbReference type="Proteomes" id="UP000838100"/>
    </source>
</evidence>
<dbReference type="InterPro" id="IPR036515">
    <property type="entry name" value="Transposase_17_sf"/>
</dbReference>